<reference evidence="2 3" key="1">
    <citation type="journal article" date="2024" name="Ann. Entomol. Soc. Am.">
        <title>Genomic analyses of the southern and eastern yellowjacket wasps (Hymenoptera: Vespidae) reveal evolutionary signatures of social life.</title>
        <authorList>
            <person name="Catto M.A."/>
            <person name="Caine P.B."/>
            <person name="Orr S.E."/>
            <person name="Hunt B.G."/>
            <person name="Goodisman M.A.D."/>
        </authorList>
    </citation>
    <scope>NUCLEOTIDE SEQUENCE [LARGE SCALE GENOMIC DNA]</scope>
    <source>
        <strain evidence="2">232</strain>
        <tissue evidence="2">Head and thorax</tissue>
    </source>
</reference>
<dbReference type="AlphaFoldDB" id="A0ABD2CCD7"/>
<sequence>MRKAESNTDGRKFRWIRFMSLDDSMESNDLYLQIVSYPEFAEPTRVEPSRLGLLPLIGNARSCGRKKRDKRRKNRPTGNSVCFIFPSPLRGKIEEKKDEEGGRGVPPPPPVPLAAAPSSSIYLVCSKFIFICIPADAFLRGKTTSIRDRPVCFTLRLTAHPMRTWLCFRELYNAFSFFASGLNIYPLEPVPRNRREIDVPEFLEDKRCTRIYRSIDRSIDRTSLKRAFQDVTPRFEEEKEVEEKAKEKDKDKRRKEDPEKVLRRELFPSMLCCKKKGQAVKVSIGVSLLLALIENHPKASSEASLYDAGSSTEYGLVVVTIRMIAKVAVNEREKSSESSRCLRAATSSIGHALFLGITRMGLDEWKVEKDKKKGNEKMKEKEEKKKKKKEKEIFVRSTLGRCNLSRNINISNCERSSSNWLGGECPAIHQIDKRKRISFYHHHHHHHHYYHRRRRHYHHHHRHYPRSLRAIAVESSFDNTITQIYQQMAVGVRIPVQRSAHSSKRNDGMGISLVE</sequence>
<dbReference type="Proteomes" id="UP001607303">
    <property type="component" value="Unassembled WGS sequence"/>
</dbReference>
<feature type="region of interest" description="Disordered" evidence="1">
    <location>
        <begin position="239"/>
        <end position="259"/>
    </location>
</feature>
<accession>A0ABD2CCD7</accession>
<name>A0ABD2CCD7_VESMC</name>
<dbReference type="EMBL" id="JAYRBN010000056">
    <property type="protein sequence ID" value="KAL2742722.1"/>
    <property type="molecule type" value="Genomic_DNA"/>
</dbReference>
<comment type="caution">
    <text evidence="2">The sequence shown here is derived from an EMBL/GenBank/DDBJ whole genome shotgun (WGS) entry which is preliminary data.</text>
</comment>
<evidence type="ECO:0000256" key="1">
    <source>
        <dbReference type="SAM" id="MobiDB-lite"/>
    </source>
</evidence>
<gene>
    <name evidence="2" type="ORF">V1477_008211</name>
</gene>
<protein>
    <submittedName>
        <fullName evidence="2">Uncharacterized protein</fullName>
    </submittedName>
</protein>
<evidence type="ECO:0000313" key="2">
    <source>
        <dbReference type="EMBL" id="KAL2742722.1"/>
    </source>
</evidence>
<proteinExistence type="predicted"/>
<keyword evidence="3" id="KW-1185">Reference proteome</keyword>
<evidence type="ECO:0000313" key="3">
    <source>
        <dbReference type="Proteomes" id="UP001607303"/>
    </source>
</evidence>
<organism evidence="2 3">
    <name type="scientific">Vespula maculifrons</name>
    <name type="common">Eastern yellow jacket</name>
    <name type="synonym">Wasp</name>
    <dbReference type="NCBI Taxonomy" id="7453"/>
    <lineage>
        <taxon>Eukaryota</taxon>
        <taxon>Metazoa</taxon>
        <taxon>Ecdysozoa</taxon>
        <taxon>Arthropoda</taxon>
        <taxon>Hexapoda</taxon>
        <taxon>Insecta</taxon>
        <taxon>Pterygota</taxon>
        <taxon>Neoptera</taxon>
        <taxon>Endopterygota</taxon>
        <taxon>Hymenoptera</taxon>
        <taxon>Apocrita</taxon>
        <taxon>Aculeata</taxon>
        <taxon>Vespoidea</taxon>
        <taxon>Vespidae</taxon>
        <taxon>Vespinae</taxon>
        <taxon>Vespula</taxon>
    </lineage>
</organism>